<dbReference type="InterPro" id="IPR011608">
    <property type="entry name" value="PRD"/>
</dbReference>
<dbReference type="Gene3D" id="2.30.24.10">
    <property type="entry name" value="CAT RNA-binding domain"/>
    <property type="match status" value="1"/>
</dbReference>
<feature type="domain" description="PRD" evidence="2">
    <location>
        <begin position="65"/>
        <end position="169"/>
    </location>
</feature>
<dbReference type="InterPro" id="IPR036650">
    <property type="entry name" value="CAT_RNA-bd_dom_sf"/>
</dbReference>
<keyword evidence="4" id="KW-1185">Reference proteome</keyword>
<dbReference type="PROSITE" id="PS51372">
    <property type="entry name" value="PRD_2"/>
    <property type="match status" value="2"/>
</dbReference>
<keyword evidence="1" id="KW-0677">Repeat</keyword>
<name>N2ABF6_9FIRM</name>
<feature type="domain" description="PRD" evidence="2">
    <location>
        <begin position="170"/>
        <end position="276"/>
    </location>
</feature>
<evidence type="ECO:0000259" key="2">
    <source>
        <dbReference type="PROSITE" id="PS51372"/>
    </source>
</evidence>
<dbReference type="NCBIfam" id="NF046042">
    <property type="entry name" value="LicT"/>
    <property type="match status" value="1"/>
</dbReference>
<dbReference type="InterPro" id="IPR004341">
    <property type="entry name" value="CAT_RNA-bd_dom"/>
</dbReference>
<dbReference type="AlphaFoldDB" id="N2ABF6"/>
<dbReference type="Pfam" id="PF03123">
    <property type="entry name" value="CAT_RBD"/>
    <property type="match status" value="1"/>
</dbReference>
<comment type="caution">
    <text evidence="3">The sequence shown here is derived from an EMBL/GenBank/DDBJ whole genome shotgun (WGS) entry which is preliminary data.</text>
</comment>
<dbReference type="SUPFAM" id="SSF63520">
    <property type="entry name" value="PTS-regulatory domain, PRD"/>
    <property type="match status" value="2"/>
</dbReference>
<gene>
    <name evidence="3" type="ORF">C823_04409</name>
</gene>
<reference evidence="3 4" key="1">
    <citation type="journal article" date="2014" name="Genome Announc.">
        <title>Draft genome sequences of the altered schaedler flora, a defined bacterial community from gnotobiotic mice.</title>
        <authorList>
            <person name="Wannemuehler M.J."/>
            <person name="Overstreet A.M."/>
            <person name="Ward D.V."/>
            <person name="Phillips G.J."/>
        </authorList>
    </citation>
    <scope>NUCLEOTIDE SEQUENCE [LARGE SCALE GENOMIC DNA]</scope>
    <source>
        <strain evidence="3 4">ASF492</strain>
    </source>
</reference>
<dbReference type="GO" id="GO:0003723">
    <property type="term" value="F:RNA binding"/>
    <property type="evidence" value="ECO:0007669"/>
    <property type="project" value="InterPro"/>
</dbReference>
<dbReference type="InterPro" id="IPR050661">
    <property type="entry name" value="BglG_antiterminators"/>
</dbReference>
<accession>N2ABF6</accession>
<dbReference type="HOGENOM" id="CLU_078802_0_0_9"/>
<dbReference type="InterPro" id="IPR036634">
    <property type="entry name" value="PRD_sf"/>
</dbReference>
<dbReference type="Proteomes" id="UP000012589">
    <property type="component" value="Unassembled WGS sequence"/>
</dbReference>
<dbReference type="PATRIC" id="fig|1235802.3.peg.4685"/>
<sequence>MVVRQILNNNLILSKNSAGEEIIVKGKGIGFQKSKGDVIEEERIEKIFTFAQSGRDSRFQRFFSSIQAEYIDLTDKIVDYALMQYDMKLSDSIYIALSDRLEGVCSRYEKGIQMPNGLLFDIRRMYHQEYDIGRFALGLLKTEKDMDLRNDEAGYIAMHFINAQTDNDMDDIYMITKVVGEVLDIVQTHFRMILNDEDYNCQRFQTHLKFFAQRLLMGNLYYEQDDGLYEVIRDRYPDVYECVRKIVMHIEQEYRYNMSKEEMLYLMIHIERVRGR</sequence>
<dbReference type="SUPFAM" id="SSF50151">
    <property type="entry name" value="SacY-like RNA-binding domain"/>
    <property type="match status" value="1"/>
</dbReference>
<proteinExistence type="predicted"/>
<protein>
    <recommendedName>
        <fullName evidence="2">PRD domain-containing protein</fullName>
    </recommendedName>
</protein>
<evidence type="ECO:0000256" key="1">
    <source>
        <dbReference type="ARBA" id="ARBA00022737"/>
    </source>
</evidence>
<dbReference type="Gene3D" id="1.10.1790.10">
    <property type="entry name" value="PRD domain"/>
    <property type="match status" value="2"/>
</dbReference>
<organism evidence="3 4">
    <name type="scientific">Eubacterium plexicaudatum ASF492</name>
    <dbReference type="NCBI Taxonomy" id="1235802"/>
    <lineage>
        <taxon>Bacteria</taxon>
        <taxon>Bacillati</taxon>
        <taxon>Bacillota</taxon>
        <taxon>Clostridia</taxon>
        <taxon>Eubacteriales</taxon>
        <taxon>Eubacteriaceae</taxon>
        <taxon>Eubacterium</taxon>
    </lineage>
</organism>
<dbReference type="GO" id="GO:0006355">
    <property type="term" value="P:regulation of DNA-templated transcription"/>
    <property type="evidence" value="ECO:0007669"/>
    <property type="project" value="InterPro"/>
</dbReference>
<dbReference type="STRING" id="1235802.C823_04409"/>
<dbReference type="EMBL" id="AQFT01000128">
    <property type="protein sequence ID" value="EMZ21714.1"/>
    <property type="molecule type" value="Genomic_DNA"/>
</dbReference>
<dbReference type="PANTHER" id="PTHR30185:SF15">
    <property type="entry name" value="CRYPTIC BETA-GLUCOSIDE BGL OPERON ANTITERMINATOR"/>
    <property type="match status" value="1"/>
</dbReference>
<dbReference type="SMART" id="SM01061">
    <property type="entry name" value="CAT_RBD"/>
    <property type="match status" value="1"/>
</dbReference>
<dbReference type="PANTHER" id="PTHR30185">
    <property type="entry name" value="CRYPTIC BETA-GLUCOSIDE BGL OPERON ANTITERMINATOR"/>
    <property type="match status" value="1"/>
</dbReference>
<dbReference type="eggNOG" id="COG3711">
    <property type="taxonomic scope" value="Bacteria"/>
</dbReference>
<evidence type="ECO:0000313" key="4">
    <source>
        <dbReference type="Proteomes" id="UP000012589"/>
    </source>
</evidence>
<dbReference type="Pfam" id="PF00874">
    <property type="entry name" value="PRD"/>
    <property type="match status" value="2"/>
</dbReference>
<evidence type="ECO:0000313" key="3">
    <source>
        <dbReference type="EMBL" id="EMZ21714.1"/>
    </source>
</evidence>